<dbReference type="eggNOG" id="COG3316">
    <property type="taxonomic scope" value="Bacteria"/>
</dbReference>
<dbReference type="RefSeq" id="WP_007192809.1">
    <property type="nucleotide sequence ID" value="NZ_AFWV01000006.1"/>
</dbReference>
<gene>
    <name evidence="1" type="ORF">ThimaDRAFT_1933</name>
</gene>
<dbReference type="Proteomes" id="UP000005459">
    <property type="component" value="Unassembled WGS sequence"/>
</dbReference>
<proteinExistence type="predicted"/>
<keyword evidence="2" id="KW-1185">Reference proteome</keyword>
<evidence type="ECO:0000313" key="1">
    <source>
        <dbReference type="EMBL" id="EGV18515.1"/>
    </source>
</evidence>
<protein>
    <submittedName>
        <fullName evidence="1">Uncharacterized protein</fullName>
    </submittedName>
</protein>
<organism evidence="1 2">
    <name type="scientific">Thiocapsa marina 5811</name>
    <dbReference type="NCBI Taxonomy" id="768671"/>
    <lineage>
        <taxon>Bacteria</taxon>
        <taxon>Pseudomonadati</taxon>
        <taxon>Pseudomonadota</taxon>
        <taxon>Gammaproteobacteria</taxon>
        <taxon>Chromatiales</taxon>
        <taxon>Chromatiaceae</taxon>
        <taxon>Thiocapsa</taxon>
    </lineage>
</organism>
<name>F9UAP7_9GAMM</name>
<reference evidence="1 2" key="1">
    <citation type="submission" date="2011-06" db="EMBL/GenBank/DDBJ databases">
        <title>The draft genome of Thiocapsa marina 5811.</title>
        <authorList>
            <consortium name="US DOE Joint Genome Institute (JGI-PGF)"/>
            <person name="Lucas S."/>
            <person name="Han J."/>
            <person name="Cheng J.-F."/>
            <person name="Goodwin L."/>
            <person name="Pitluck S."/>
            <person name="Peters L."/>
            <person name="Land M.L."/>
            <person name="Hauser L."/>
            <person name="Vogl K."/>
            <person name="Liu Z."/>
            <person name="Imhoff J."/>
            <person name="Thiel V."/>
            <person name="Frigaard N.-U."/>
            <person name="Bryant D."/>
            <person name="Woyke T.J."/>
        </authorList>
    </citation>
    <scope>NUCLEOTIDE SEQUENCE [LARGE SCALE GENOMIC DNA]</scope>
    <source>
        <strain evidence="1 2">5811</strain>
    </source>
</reference>
<evidence type="ECO:0000313" key="2">
    <source>
        <dbReference type="Proteomes" id="UP000005459"/>
    </source>
</evidence>
<dbReference type="EMBL" id="AFWV01000006">
    <property type="protein sequence ID" value="EGV18515.1"/>
    <property type="molecule type" value="Genomic_DNA"/>
</dbReference>
<sequence>MAWDKRRIEPLCALIGTHYDTRAALCEALHAACATALEDLDDTFWRLTDRDYARLLQAFA</sequence>
<dbReference type="AlphaFoldDB" id="F9UAP7"/>
<accession>F9UAP7</accession>